<evidence type="ECO:0000313" key="1">
    <source>
        <dbReference type="EMBL" id="MBA2934643.1"/>
    </source>
</evidence>
<keyword evidence="2" id="KW-1185">Reference proteome</keyword>
<organism evidence="1 2">
    <name type="scientific">Sphingomonas chungangi</name>
    <dbReference type="NCBI Taxonomy" id="2683589"/>
    <lineage>
        <taxon>Bacteria</taxon>
        <taxon>Pseudomonadati</taxon>
        <taxon>Pseudomonadota</taxon>
        <taxon>Alphaproteobacteria</taxon>
        <taxon>Sphingomonadales</taxon>
        <taxon>Sphingomonadaceae</taxon>
        <taxon>Sphingomonas</taxon>
    </lineage>
</organism>
<protein>
    <submittedName>
        <fullName evidence="1">Uncharacterized protein</fullName>
    </submittedName>
</protein>
<dbReference type="Proteomes" id="UP000570166">
    <property type="component" value="Unassembled WGS sequence"/>
</dbReference>
<dbReference type="EMBL" id="JACEIB010000006">
    <property type="protein sequence ID" value="MBA2934643.1"/>
    <property type="molecule type" value="Genomic_DNA"/>
</dbReference>
<name>A0A838L579_9SPHN</name>
<reference evidence="1 2" key="1">
    <citation type="submission" date="2020-07" db="EMBL/GenBank/DDBJ databases">
        <authorList>
            <person name="Sun Q."/>
        </authorList>
    </citation>
    <scope>NUCLEOTIDE SEQUENCE [LARGE SCALE GENOMIC DNA]</scope>
    <source>
        <strain evidence="1 2">CGMCC 1.13654</strain>
    </source>
</reference>
<gene>
    <name evidence="1" type="ORF">HZF05_11105</name>
</gene>
<comment type="caution">
    <text evidence="1">The sequence shown here is derived from an EMBL/GenBank/DDBJ whole genome shotgun (WGS) entry which is preliminary data.</text>
</comment>
<accession>A0A838L579</accession>
<evidence type="ECO:0000313" key="2">
    <source>
        <dbReference type="Proteomes" id="UP000570166"/>
    </source>
</evidence>
<dbReference type="AlphaFoldDB" id="A0A838L579"/>
<dbReference type="RefSeq" id="WP_160366097.1">
    <property type="nucleotide sequence ID" value="NZ_JACEIB010000006.1"/>
</dbReference>
<proteinExistence type="predicted"/>
<sequence>MHIDFEIHGRVEVPDGTCLVPGMSNLFELPSGAVISVHPVIEMATSMVADDHRDLTYGEAAALGVQLDLYDRSSFPG</sequence>